<evidence type="ECO:0000256" key="5">
    <source>
        <dbReference type="SAM" id="MobiDB-lite"/>
    </source>
</evidence>
<evidence type="ECO:0000256" key="3">
    <source>
        <dbReference type="ARBA" id="ARBA00022989"/>
    </source>
</evidence>
<accession>A0ABR3GRY0</accession>
<comment type="subcellular location">
    <subcellularLocation>
        <location evidence="1">Membrane</location>
        <topology evidence="1">Multi-pass membrane protein</topology>
    </subcellularLocation>
</comment>
<keyword evidence="2 6" id="KW-0812">Transmembrane</keyword>
<evidence type="ECO:0000256" key="1">
    <source>
        <dbReference type="ARBA" id="ARBA00004141"/>
    </source>
</evidence>
<gene>
    <name evidence="7" type="ORF">Q9L58_002269</name>
</gene>
<keyword evidence="4 6" id="KW-0472">Membrane</keyword>
<reference evidence="7 8" key="1">
    <citation type="submission" date="2024-02" db="EMBL/GenBank/DDBJ databases">
        <title>Discinaceae phylogenomics.</title>
        <authorList>
            <person name="Dirks A.C."/>
            <person name="James T.Y."/>
        </authorList>
    </citation>
    <scope>NUCLEOTIDE SEQUENCE [LARGE SCALE GENOMIC DNA]</scope>
    <source>
        <strain evidence="7 8">ACD0624</strain>
    </source>
</reference>
<keyword evidence="3 6" id="KW-1133">Transmembrane helix</keyword>
<feature type="transmembrane region" description="Helical" evidence="6">
    <location>
        <begin position="136"/>
        <end position="154"/>
    </location>
</feature>
<dbReference type="SUPFAM" id="SSF144083">
    <property type="entry name" value="Magnesium transport protein CorA, transmembrane region"/>
    <property type="match status" value="1"/>
</dbReference>
<dbReference type="InterPro" id="IPR045863">
    <property type="entry name" value="CorA_TM1_TM2"/>
</dbReference>
<comment type="caution">
    <text evidence="7">The sequence shown here is derived from an EMBL/GenBank/DDBJ whole genome shotgun (WGS) entry which is preliminary data.</text>
</comment>
<dbReference type="InterPro" id="IPR002523">
    <property type="entry name" value="MgTranspt_CorA/ZnTranspt_ZntB"/>
</dbReference>
<protein>
    <submittedName>
        <fullName evidence="7">Uncharacterized protein</fullName>
    </submittedName>
</protein>
<evidence type="ECO:0000256" key="6">
    <source>
        <dbReference type="SAM" id="Phobius"/>
    </source>
</evidence>
<proteinExistence type="predicted"/>
<organism evidence="7 8">
    <name type="scientific">Discina gigas</name>
    <dbReference type="NCBI Taxonomy" id="1032678"/>
    <lineage>
        <taxon>Eukaryota</taxon>
        <taxon>Fungi</taxon>
        <taxon>Dikarya</taxon>
        <taxon>Ascomycota</taxon>
        <taxon>Pezizomycotina</taxon>
        <taxon>Pezizomycetes</taxon>
        <taxon>Pezizales</taxon>
        <taxon>Discinaceae</taxon>
        <taxon>Discina</taxon>
    </lineage>
</organism>
<feature type="region of interest" description="Disordered" evidence="5">
    <location>
        <begin position="207"/>
        <end position="257"/>
    </location>
</feature>
<evidence type="ECO:0000256" key="2">
    <source>
        <dbReference type="ARBA" id="ARBA00022692"/>
    </source>
</evidence>
<feature type="transmembrane region" description="Helical" evidence="6">
    <location>
        <begin position="166"/>
        <end position="187"/>
    </location>
</feature>
<keyword evidence="8" id="KW-1185">Reference proteome</keyword>
<dbReference type="EMBL" id="JBBBZM010000019">
    <property type="protein sequence ID" value="KAL0638691.1"/>
    <property type="molecule type" value="Genomic_DNA"/>
</dbReference>
<evidence type="ECO:0000256" key="4">
    <source>
        <dbReference type="ARBA" id="ARBA00023136"/>
    </source>
</evidence>
<evidence type="ECO:0000313" key="7">
    <source>
        <dbReference type="EMBL" id="KAL0638691.1"/>
    </source>
</evidence>
<name>A0ABR3GRY0_9PEZI</name>
<dbReference type="Pfam" id="PF01544">
    <property type="entry name" value="CorA"/>
    <property type="match status" value="1"/>
</dbReference>
<feature type="compositionally biased region" description="Low complexity" evidence="5">
    <location>
        <begin position="212"/>
        <end position="231"/>
    </location>
</feature>
<dbReference type="Proteomes" id="UP001447188">
    <property type="component" value="Unassembled WGS sequence"/>
</dbReference>
<evidence type="ECO:0000313" key="8">
    <source>
        <dbReference type="Proteomes" id="UP001447188"/>
    </source>
</evidence>
<dbReference type="Gene3D" id="1.20.58.340">
    <property type="entry name" value="Magnesium transport protein CorA, transmembrane region"/>
    <property type="match status" value="1"/>
</dbReference>
<sequence>MRSVQLRSAGEDQSIIKYLLEDSQQWALLRTNLRQHLSKSNRMLADFKNHDALYMELVNPGDGDRPVEIDKLPAIVELEKKIGLLESKWGGAITDLERETKEMIGLEFNLVSIYEARRSIEMSIASNSMAMSMKRLSWVTFIFLPLMFASGLFGMNVDVLNSNPSWIWYIAFSVPIMVMSLLGWILFKYVPIAGWIETNIGSRLERNPTVASSRPNSSPTTTPESPASVSSKETIPRGRKSYAMWATNRSKDVEKQE</sequence>